<dbReference type="InterPro" id="IPR026893">
    <property type="entry name" value="Tyr/Ser_Pase_IphP-type"/>
</dbReference>
<dbReference type="PANTHER" id="PTHR31126:SF1">
    <property type="entry name" value="TYROSINE SPECIFIC PROTEIN PHOSPHATASES DOMAIN-CONTAINING PROTEIN"/>
    <property type="match status" value="1"/>
</dbReference>
<dbReference type="EMBL" id="VLLL01000009">
    <property type="protein sequence ID" value="TWJ07947.1"/>
    <property type="molecule type" value="Genomic_DNA"/>
</dbReference>
<accession>A0A562UQR6</accession>
<organism evidence="2 3">
    <name type="scientific">Stackebrandtia albiflava</name>
    <dbReference type="NCBI Taxonomy" id="406432"/>
    <lineage>
        <taxon>Bacteria</taxon>
        <taxon>Bacillati</taxon>
        <taxon>Actinomycetota</taxon>
        <taxon>Actinomycetes</taxon>
        <taxon>Glycomycetales</taxon>
        <taxon>Glycomycetaceae</taxon>
        <taxon>Stackebrandtia</taxon>
    </lineage>
</organism>
<reference evidence="2 3" key="1">
    <citation type="journal article" date="2013" name="Stand. Genomic Sci.">
        <title>Genomic Encyclopedia of Type Strains, Phase I: The one thousand microbial genomes (KMG-I) project.</title>
        <authorList>
            <person name="Kyrpides N.C."/>
            <person name="Woyke T."/>
            <person name="Eisen J.A."/>
            <person name="Garrity G."/>
            <person name="Lilburn T.G."/>
            <person name="Beck B.J."/>
            <person name="Whitman W.B."/>
            <person name="Hugenholtz P."/>
            <person name="Klenk H.P."/>
        </authorList>
    </citation>
    <scope>NUCLEOTIDE SEQUENCE [LARGE SCALE GENOMIC DNA]</scope>
    <source>
        <strain evidence="2 3">DSM 45044</strain>
    </source>
</reference>
<proteinExistence type="inferred from homology"/>
<protein>
    <submittedName>
        <fullName evidence="2">Protein-tyrosine phosphatase</fullName>
    </submittedName>
</protein>
<evidence type="ECO:0000313" key="2">
    <source>
        <dbReference type="EMBL" id="TWJ07947.1"/>
    </source>
</evidence>
<evidence type="ECO:0000313" key="3">
    <source>
        <dbReference type="Proteomes" id="UP000321617"/>
    </source>
</evidence>
<dbReference type="RefSeq" id="WP_147143353.1">
    <property type="nucleotide sequence ID" value="NZ_BAABIJ010000005.1"/>
</dbReference>
<dbReference type="Pfam" id="PF13350">
    <property type="entry name" value="Y_phosphatase3"/>
    <property type="match status" value="1"/>
</dbReference>
<dbReference type="Gene3D" id="3.90.190.10">
    <property type="entry name" value="Protein tyrosine phosphatase superfamily"/>
    <property type="match status" value="1"/>
</dbReference>
<dbReference type="Proteomes" id="UP000321617">
    <property type="component" value="Unassembled WGS sequence"/>
</dbReference>
<dbReference type="SUPFAM" id="SSF52799">
    <property type="entry name" value="(Phosphotyrosine protein) phosphatases II"/>
    <property type="match status" value="1"/>
</dbReference>
<keyword evidence="3" id="KW-1185">Reference proteome</keyword>
<dbReference type="AlphaFoldDB" id="A0A562UQR6"/>
<dbReference type="InterPro" id="IPR029021">
    <property type="entry name" value="Prot-tyrosine_phosphatase-like"/>
</dbReference>
<sequence length="259" mass="27729">MALIELEGTPNLRDVGGLHTADGRTVKSGLVYRSSSLSGLTPADVTRVAELELRTVIDFRTSDEVRTDGPDRLPEGVEPVALPVGGGSIQQFYALAVSGDPGRLTRVLGDGGGARLMCDVNRGFVDNDAERAQFGKAVGLAAGPDGLPVLYHCTAGKDRTGWMTAILLTLLGVPRDSVIADYLASNEFYRPRASDHLAMLIRAGVPVDLFIPVLEQRPEYLTAAFDTVDRRYGSFDGFVTDGLGLTPEAVDGLRERLLD</sequence>
<dbReference type="OrthoDB" id="1188001at2"/>
<comment type="caution">
    <text evidence="2">The sequence shown here is derived from an EMBL/GenBank/DDBJ whole genome shotgun (WGS) entry which is preliminary data.</text>
</comment>
<name>A0A562UQR6_9ACTN</name>
<comment type="similarity">
    <text evidence="1">Belongs to the protein-tyrosine phosphatase family.</text>
</comment>
<evidence type="ECO:0000256" key="1">
    <source>
        <dbReference type="ARBA" id="ARBA00009580"/>
    </source>
</evidence>
<dbReference type="GO" id="GO:0004721">
    <property type="term" value="F:phosphoprotein phosphatase activity"/>
    <property type="evidence" value="ECO:0007669"/>
    <property type="project" value="InterPro"/>
</dbReference>
<dbReference type="PANTHER" id="PTHR31126">
    <property type="entry name" value="TYROSINE-PROTEIN PHOSPHATASE"/>
    <property type="match status" value="1"/>
</dbReference>
<gene>
    <name evidence="2" type="ORF">LX16_4730</name>
</gene>